<sequence>MSPIPNILSTRSTLAIPYPPTAPYTTPSLTANLICRVVLGILSNIGCLVPLKNLYRHGEFAPAVFVGTVILMNFSTAINALVWRNDNVYEWLQGQIWCDIHAYVYQPLIPLYSTSCLAITRNLAQQMGLSRATPLSTQEKRRKMLRYSIATLSGCIWSGHGDWVVFVFFLLPNPILALAAGFYAVLTWKRYTRIELLTRSTLMSNSSAAARASRTRWRIFSVMICVLVLYIPLYCYQIIIQLRTTFMFQTFDFDNIRKKNDPLPWDTVLLYPHSGLSFFQLNHQYLVIASAVPIFFFSGMTEDIMRTYRSILLKLGCGGIFRGLRKDAGASGVRPKGLQGESVVQRV</sequence>
<proteinExistence type="inferred from homology"/>
<dbReference type="GeneID" id="34557692"/>
<keyword evidence="13" id="KW-1185">Reference proteome</keyword>
<evidence type="ECO:0000256" key="1">
    <source>
        <dbReference type="ARBA" id="ARBA00004141"/>
    </source>
</evidence>
<keyword evidence="8 12" id="KW-0675">Receptor</keyword>
<dbReference type="PANTHER" id="PTHR28097">
    <property type="entry name" value="PHEROMONE A FACTOR RECEPTOR"/>
    <property type="match status" value="1"/>
</dbReference>
<accession>A0A1G4BFN9</accession>
<dbReference type="GO" id="GO:0000750">
    <property type="term" value="P:pheromone-dependent signal transduction involved in conjugation with cellular fusion"/>
    <property type="evidence" value="ECO:0007669"/>
    <property type="project" value="TreeGrafter"/>
</dbReference>
<keyword evidence="3" id="KW-0589">Pheromone response</keyword>
<feature type="transmembrane region" description="Helical" evidence="11">
    <location>
        <begin position="29"/>
        <end position="51"/>
    </location>
</feature>
<evidence type="ECO:0000256" key="5">
    <source>
        <dbReference type="ARBA" id="ARBA00022989"/>
    </source>
</evidence>
<feature type="transmembrane region" description="Helical" evidence="11">
    <location>
        <begin position="285"/>
        <end position="305"/>
    </location>
</feature>
<reference evidence="12 13" key="1">
    <citation type="submission" date="2016-09" db="EMBL/GenBank/DDBJ databases">
        <authorList>
            <person name="Capua I."/>
            <person name="De Benedictis P."/>
            <person name="Joannis T."/>
            <person name="Lombin L.H."/>
            <person name="Cattoli G."/>
        </authorList>
    </citation>
    <scope>NUCLEOTIDE SEQUENCE [LARGE SCALE GENOMIC DNA]</scope>
    <source>
        <strain evidence="12 13">IMI 309357</strain>
    </source>
</reference>
<feature type="transmembrane region" description="Helical" evidence="11">
    <location>
        <begin position="166"/>
        <end position="186"/>
    </location>
</feature>
<keyword evidence="6" id="KW-0297">G-protein coupled receptor</keyword>
<evidence type="ECO:0000256" key="9">
    <source>
        <dbReference type="ARBA" id="ARBA00023224"/>
    </source>
</evidence>
<dbReference type="GO" id="GO:0005886">
    <property type="term" value="C:plasma membrane"/>
    <property type="evidence" value="ECO:0007669"/>
    <property type="project" value="TreeGrafter"/>
</dbReference>
<organism evidence="12 13">
    <name type="scientific">Colletotrichum orchidophilum</name>
    <dbReference type="NCBI Taxonomy" id="1209926"/>
    <lineage>
        <taxon>Eukaryota</taxon>
        <taxon>Fungi</taxon>
        <taxon>Dikarya</taxon>
        <taxon>Ascomycota</taxon>
        <taxon>Pezizomycotina</taxon>
        <taxon>Sordariomycetes</taxon>
        <taxon>Hypocreomycetidae</taxon>
        <taxon>Glomerellales</taxon>
        <taxon>Glomerellaceae</taxon>
        <taxon>Colletotrichum</taxon>
    </lineage>
</organism>
<evidence type="ECO:0000256" key="10">
    <source>
        <dbReference type="SAM" id="MobiDB-lite"/>
    </source>
</evidence>
<feature type="region of interest" description="Disordered" evidence="10">
    <location>
        <begin position="327"/>
        <end position="347"/>
    </location>
</feature>
<gene>
    <name evidence="12" type="ORF">CORC01_04535</name>
</gene>
<feature type="transmembrane region" description="Helical" evidence="11">
    <location>
        <begin position="63"/>
        <end position="83"/>
    </location>
</feature>
<dbReference type="OrthoDB" id="2874149at2759"/>
<protein>
    <submittedName>
        <fullName evidence="12">Pheromone receptor</fullName>
    </submittedName>
</protein>
<dbReference type="RefSeq" id="XP_022477271.1">
    <property type="nucleotide sequence ID" value="XM_022616182.1"/>
</dbReference>
<comment type="similarity">
    <text evidence="2">Belongs to the G-protein coupled receptor 4 family.</text>
</comment>
<comment type="subcellular location">
    <subcellularLocation>
        <location evidence="1">Membrane</location>
        <topology evidence="1">Multi-pass membrane protein</topology>
    </subcellularLocation>
</comment>
<keyword evidence="7 11" id="KW-0472">Membrane</keyword>
<dbReference type="GO" id="GO:0004932">
    <property type="term" value="F:mating-type factor pheromone receptor activity"/>
    <property type="evidence" value="ECO:0007669"/>
    <property type="project" value="InterPro"/>
</dbReference>
<keyword evidence="5 11" id="KW-1133">Transmembrane helix</keyword>
<name>A0A1G4BFN9_9PEZI</name>
<keyword evidence="4 11" id="KW-0812">Transmembrane</keyword>
<dbReference type="InterPro" id="IPR001499">
    <property type="entry name" value="GPCR_STE3"/>
</dbReference>
<evidence type="ECO:0000313" key="12">
    <source>
        <dbReference type="EMBL" id="OHF00127.1"/>
    </source>
</evidence>
<evidence type="ECO:0000256" key="8">
    <source>
        <dbReference type="ARBA" id="ARBA00023170"/>
    </source>
</evidence>
<evidence type="ECO:0000256" key="11">
    <source>
        <dbReference type="SAM" id="Phobius"/>
    </source>
</evidence>
<feature type="transmembrane region" description="Helical" evidence="11">
    <location>
        <begin position="219"/>
        <end position="239"/>
    </location>
</feature>
<evidence type="ECO:0000256" key="4">
    <source>
        <dbReference type="ARBA" id="ARBA00022692"/>
    </source>
</evidence>
<evidence type="ECO:0000256" key="2">
    <source>
        <dbReference type="ARBA" id="ARBA00011085"/>
    </source>
</evidence>
<dbReference type="PANTHER" id="PTHR28097:SF1">
    <property type="entry name" value="PHEROMONE A FACTOR RECEPTOR"/>
    <property type="match status" value="1"/>
</dbReference>
<evidence type="ECO:0000256" key="6">
    <source>
        <dbReference type="ARBA" id="ARBA00023040"/>
    </source>
</evidence>
<evidence type="ECO:0000313" key="13">
    <source>
        <dbReference type="Proteomes" id="UP000176998"/>
    </source>
</evidence>
<evidence type="ECO:0000256" key="3">
    <source>
        <dbReference type="ARBA" id="ARBA00022507"/>
    </source>
</evidence>
<comment type="caution">
    <text evidence="12">The sequence shown here is derived from an EMBL/GenBank/DDBJ whole genome shotgun (WGS) entry which is preliminary data.</text>
</comment>
<keyword evidence="9" id="KW-0807">Transducer</keyword>
<evidence type="ECO:0000256" key="7">
    <source>
        <dbReference type="ARBA" id="ARBA00023136"/>
    </source>
</evidence>
<dbReference type="AlphaFoldDB" id="A0A1G4BFN9"/>
<dbReference type="Pfam" id="PF02076">
    <property type="entry name" value="STE3"/>
    <property type="match status" value="2"/>
</dbReference>
<dbReference type="EMBL" id="MJBS01000030">
    <property type="protein sequence ID" value="OHF00127.1"/>
    <property type="molecule type" value="Genomic_DNA"/>
</dbReference>
<dbReference type="Proteomes" id="UP000176998">
    <property type="component" value="Unassembled WGS sequence"/>
</dbReference>